<dbReference type="PANTHER" id="PTHR43294:SF21">
    <property type="entry name" value="CATION TRANSPORTING ATPASE"/>
    <property type="match status" value="1"/>
</dbReference>
<dbReference type="PRINTS" id="PR00119">
    <property type="entry name" value="CATATPASE"/>
</dbReference>
<dbReference type="AlphaFoldDB" id="A0A1F7JTM6"/>
<dbReference type="InterPro" id="IPR023299">
    <property type="entry name" value="ATPase_P-typ_cyto_dom_N"/>
</dbReference>
<dbReference type="SUPFAM" id="SSF81660">
    <property type="entry name" value="Metal cation-transporting ATPase, ATP-binding domain N"/>
    <property type="match status" value="1"/>
</dbReference>
<name>A0A1F7JTM6_9BACT</name>
<dbReference type="GO" id="GO:0016887">
    <property type="term" value="F:ATP hydrolysis activity"/>
    <property type="evidence" value="ECO:0007669"/>
    <property type="project" value="InterPro"/>
</dbReference>
<keyword evidence="7" id="KW-0067">ATP-binding</keyword>
<evidence type="ECO:0000313" key="14">
    <source>
        <dbReference type="EMBL" id="OGK58951.1"/>
    </source>
</evidence>
<keyword evidence="3" id="KW-1003">Cell membrane</keyword>
<dbReference type="Proteomes" id="UP000176269">
    <property type="component" value="Unassembled WGS sequence"/>
</dbReference>
<proteinExistence type="inferred from homology"/>
<keyword evidence="11 12" id="KW-0472">Membrane</keyword>
<dbReference type="InterPro" id="IPR004014">
    <property type="entry name" value="ATPase_P-typ_cation-transptr_N"/>
</dbReference>
<dbReference type="InterPro" id="IPR044492">
    <property type="entry name" value="P_typ_ATPase_HD_dom"/>
</dbReference>
<dbReference type="SFLD" id="SFLDS00003">
    <property type="entry name" value="Haloacid_Dehalogenase"/>
    <property type="match status" value="1"/>
</dbReference>
<dbReference type="NCBIfam" id="TIGR01494">
    <property type="entry name" value="ATPase_P-type"/>
    <property type="match status" value="2"/>
</dbReference>
<dbReference type="Gene3D" id="3.40.1110.10">
    <property type="entry name" value="Calcium-transporting ATPase, cytoplasmic domain N"/>
    <property type="match status" value="2"/>
</dbReference>
<evidence type="ECO:0000256" key="5">
    <source>
        <dbReference type="ARBA" id="ARBA00022692"/>
    </source>
</evidence>
<dbReference type="Gene3D" id="3.40.50.1000">
    <property type="entry name" value="HAD superfamily/HAD-like"/>
    <property type="match status" value="2"/>
</dbReference>
<comment type="caution">
    <text evidence="14">The sequence shown here is derived from an EMBL/GenBank/DDBJ whole genome shotgun (WGS) entry which is preliminary data.</text>
</comment>
<evidence type="ECO:0000256" key="7">
    <source>
        <dbReference type="ARBA" id="ARBA00022840"/>
    </source>
</evidence>
<dbReference type="Pfam" id="PF00122">
    <property type="entry name" value="E1-E2_ATPase"/>
    <property type="match status" value="1"/>
</dbReference>
<keyword evidence="10 12" id="KW-1133">Transmembrane helix</keyword>
<dbReference type="PRINTS" id="PR00120">
    <property type="entry name" value="HATPASE"/>
</dbReference>
<evidence type="ECO:0000256" key="3">
    <source>
        <dbReference type="ARBA" id="ARBA00022475"/>
    </source>
</evidence>
<evidence type="ECO:0000256" key="10">
    <source>
        <dbReference type="ARBA" id="ARBA00022989"/>
    </source>
</evidence>
<organism evidence="14 15">
    <name type="scientific">Candidatus Roizmanbacteria bacterium RIFCSPLOWO2_02_FULL_43_10</name>
    <dbReference type="NCBI Taxonomy" id="1802078"/>
    <lineage>
        <taxon>Bacteria</taxon>
        <taxon>Candidatus Roizmaniibacteriota</taxon>
    </lineage>
</organism>
<evidence type="ECO:0000256" key="12">
    <source>
        <dbReference type="SAM" id="Phobius"/>
    </source>
</evidence>
<evidence type="ECO:0000259" key="13">
    <source>
        <dbReference type="SMART" id="SM00831"/>
    </source>
</evidence>
<evidence type="ECO:0000256" key="9">
    <source>
        <dbReference type="ARBA" id="ARBA00022967"/>
    </source>
</evidence>
<dbReference type="SMART" id="SM00831">
    <property type="entry name" value="Cation_ATPase_N"/>
    <property type="match status" value="1"/>
</dbReference>
<evidence type="ECO:0000313" key="15">
    <source>
        <dbReference type="Proteomes" id="UP000176269"/>
    </source>
</evidence>
<feature type="transmembrane region" description="Helical" evidence="12">
    <location>
        <begin position="833"/>
        <end position="850"/>
    </location>
</feature>
<dbReference type="InterPro" id="IPR059000">
    <property type="entry name" value="ATPase_P-type_domA"/>
</dbReference>
<feature type="transmembrane region" description="Helical" evidence="12">
    <location>
        <begin position="763"/>
        <end position="780"/>
    </location>
</feature>
<dbReference type="PANTHER" id="PTHR43294">
    <property type="entry name" value="SODIUM/POTASSIUM-TRANSPORTING ATPASE SUBUNIT ALPHA"/>
    <property type="match status" value="1"/>
</dbReference>
<dbReference type="InterPro" id="IPR008250">
    <property type="entry name" value="ATPase_P-typ_transduc_dom_A_sf"/>
</dbReference>
<dbReference type="InterPro" id="IPR001757">
    <property type="entry name" value="P_typ_ATPase"/>
</dbReference>
<dbReference type="Pfam" id="PF00702">
    <property type="entry name" value="Hydrolase"/>
    <property type="match status" value="1"/>
</dbReference>
<dbReference type="Gene3D" id="1.20.1110.10">
    <property type="entry name" value="Calcium-transporting ATPase, transmembrane domain"/>
    <property type="match status" value="2"/>
</dbReference>
<keyword evidence="4" id="KW-0597">Phosphoprotein</keyword>
<feature type="transmembrane region" description="Helical" evidence="12">
    <location>
        <begin position="244"/>
        <end position="265"/>
    </location>
</feature>
<accession>A0A1F7JTM6</accession>
<dbReference type="GO" id="GO:0005886">
    <property type="term" value="C:plasma membrane"/>
    <property type="evidence" value="ECO:0007669"/>
    <property type="project" value="UniProtKB-SubCell"/>
</dbReference>
<dbReference type="InterPro" id="IPR023214">
    <property type="entry name" value="HAD_sf"/>
</dbReference>
<dbReference type="FunFam" id="2.70.150.10:FF:000160">
    <property type="entry name" value="Sarcoplasmic/endoplasmic reticulum calcium ATPase 1"/>
    <property type="match status" value="1"/>
</dbReference>
<dbReference type="PROSITE" id="PS00154">
    <property type="entry name" value="ATPASE_E1_E2"/>
    <property type="match status" value="1"/>
</dbReference>
<dbReference type="SFLD" id="SFLDG00002">
    <property type="entry name" value="C1.7:_P-type_atpase_like"/>
    <property type="match status" value="1"/>
</dbReference>
<evidence type="ECO:0000256" key="6">
    <source>
        <dbReference type="ARBA" id="ARBA00022741"/>
    </source>
</evidence>
<evidence type="ECO:0000256" key="11">
    <source>
        <dbReference type="ARBA" id="ARBA00023136"/>
    </source>
</evidence>
<keyword evidence="9" id="KW-1278">Translocase</keyword>
<feature type="domain" description="Cation-transporting P-type ATPase N-terminal" evidence="13">
    <location>
        <begin position="2"/>
        <end position="76"/>
    </location>
</feature>
<evidence type="ECO:0000256" key="2">
    <source>
        <dbReference type="ARBA" id="ARBA00005675"/>
    </source>
</evidence>
<gene>
    <name evidence="14" type="ORF">A3I56_01285</name>
</gene>
<evidence type="ECO:0000256" key="1">
    <source>
        <dbReference type="ARBA" id="ARBA00004651"/>
    </source>
</evidence>
<feature type="transmembrane region" description="Helical" evidence="12">
    <location>
        <begin position="739"/>
        <end position="757"/>
    </location>
</feature>
<sequence length="883" mass="97266">MNYYQKTAQEVVVEFSTDIQKGLSTSEAKDRIVTFGYNELAQKRQETIFDIFVRQFKSPLIYILIFAAALVLTLGAKIDALVILAVIIFNSIVGTIQEGKARNSLSRLKSLTKHKAVVRRDEEEFLISAEEVVCGDVLILHEGDKIVADARIIVCEGLKVDESILTGESQAVVKTSDVISHKNLVVGDQKNMVFAGTSVVGGSAECVVTETGINSQIGKISKELLETADVPLPLAKKVMKLTHFIAIATFAIAVLTFLAGIARGIEFREILGAVIGLAVSVVPEGLPVAVTIILAGGVWRMAKAHAIIRQMAAVEAMGNADCLLVDKTGTITTGKMNISKISFLDELFTVKGNGYDPTGKIENLEKSKHKEKILKMLSLTRLSLNAEIVYETDGGWQPRGDSTEAAIAVVCARAGLDKEKIEKHYKVDFAKPFDPKKRYIEGSFSKDGEKWHIFIGAPEFLSKNLKIDHGLLTDYHELASEGLRVIGVCMYGPKEKDLYGWMLLAIEEEIRPQVRSAVVEAKKAGFKVVMLTGDFPQTAKAIAKKVGIFEEGDLVISGERLEKLSKEELSEKIEKVTVFARITPEHKLKIVNAFKDKGHICAMTGDGVNDAPALQAAHLGIGLGSGTQVAKDSADIILVNDNFETIVAAIAEGRSIYLSLKKVILYLFSTSLGEVSVILGGVLLGLPLPLLAVQIIWLNFVTDGFFVVALSQDSPRHKLVSKENVESQNLVDELMVKRMLLMAFAMLMATMPLFVYFSKNYSLAYGRTMALLVLAAVQWLNAFNVRSRTLSVFKRKLDNKFLVAAFFAVFILQILVIETSLGNKIMHTENIRIEHWIIALLASTLIIWVEEARKMLVKFKVQNLKFKIANQNTKLDMVSLKYK</sequence>
<dbReference type="Gene3D" id="2.70.150.10">
    <property type="entry name" value="Calcium-transporting ATPase, cytoplasmic transduction domain A"/>
    <property type="match status" value="1"/>
</dbReference>
<feature type="transmembrane region" description="Helical" evidence="12">
    <location>
        <begin position="690"/>
        <end position="710"/>
    </location>
</feature>
<dbReference type="SFLD" id="SFLDF00027">
    <property type="entry name" value="p-type_atpase"/>
    <property type="match status" value="1"/>
</dbReference>
<dbReference type="GO" id="GO:0005524">
    <property type="term" value="F:ATP binding"/>
    <property type="evidence" value="ECO:0007669"/>
    <property type="project" value="UniProtKB-KW"/>
</dbReference>
<evidence type="ECO:0000256" key="4">
    <source>
        <dbReference type="ARBA" id="ARBA00022553"/>
    </source>
</evidence>
<comment type="subcellular location">
    <subcellularLocation>
        <location evidence="1">Cell membrane</location>
        <topology evidence="1">Multi-pass membrane protein</topology>
    </subcellularLocation>
</comment>
<feature type="transmembrane region" description="Helical" evidence="12">
    <location>
        <begin position="60"/>
        <end position="93"/>
    </location>
</feature>
<feature type="transmembrane region" description="Helical" evidence="12">
    <location>
        <begin position="271"/>
        <end position="299"/>
    </location>
</feature>
<keyword evidence="5 12" id="KW-0812">Transmembrane</keyword>
<dbReference type="InterPro" id="IPR023298">
    <property type="entry name" value="ATPase_P-typ_TM_dom_sf"/>
</dbReference>
<feature type="transmembrane region" description="Helical" evidence="12">
    <location>
        <begin position="801"/>
        <end position="821"/>
    </location>
</feature>
<feature type="transmembrane region" description="Helical" evidence="12">
    <location>
        <begin position="663"/>
        <end position="684"/>
    </location>
</feature>
<dbReference type="Pfam" id="PF00689">
    <property type="entry name" value="Cation_ATPase_C"/>
    <property type="match status" value="1"/>
</dbReference>
<dbReference type="InterPro" id="IPR018303">
    <property type="entry name" value="ATPase_P-typ_P_site"/>
</dbReference>
<dbReference type="SUPFAM" id="SSF81653">
    <property type="entry name" value="Calcium ATPase, transduction domain A"/>
    <property type="match status" value="1"/>
</dbReference>
<reference evidence="14 15" key="1">
    <citation type="journal article" date="2016" name="Nat. Commun.">
        <title>Thousands of microbial genomes shed light on interconnected biogeochemical processes in an aquifer system.</title>
        <authorList>
            <person name="Anantharaman K."/>
            <person name="Brown C.T."/>
            <person name="Hug L.A."/>
            <person name="Sharon I."/>
            <person name="Castelle C.J."/>
            <person name="Probst A.J."/>
            <person name="Thomas B.C."/>
            <person name="Singh A."/>
            <person name="Wilkins M.J."/>
            <person name="Karaoz U."/>
            <person name="Brodie E.L."/>
            <person name="Williams K.H."/>
            <person name="Hubbard S.S."/>
            <person name="Banfield J.F."/>
        </authorList>
    </citation>
    <scope>NUCLEOTIDE SEQUENCE [LARGE SCALE GENOMIC DNA]</scope>
</reference>
<comment type="similarity">
    <text evidence="2">Belongs to the cation transport ATPase (P-type) (TC 3.A.3) family. Type IIA subfamily.</text>
</comment>
<dbReference type="InterPro" id="IPR006068">
    <property type="entry name" value="ATPase_P-typ_cation-transptr_C"/>
</dbReference>
<dbReference type="InterPro" id="IPR050510">
    <property type="entry name" value="Cation_transp_ATPase_P-type"/>
</dbReference>
<dbReference type="Pfam" id="PF00690">
    <property type="entry name" value="Cation_ATPase_N"/>
    <property type="match status" value="1"/>
</dbReference>
<keyword evidence="6" id="KW-0547">Nucleotide-binding</keyword>
<protein>
    <recommendedName>
        <fullName evidence="13">Cation-transporting P-type ATPase N-terminal domain-containing protein</fullName>
    </recommendedName>
</protein>
<dbReference type="SUPFAM" id="SSF56784">
    <property type="entry name" value="HAD-like"/>
    <property type="match status" value="1"/>
</dbReference>
<keyword evidence="8" id="KW-0460">Magnesium</keyword>
<dbReference type="EMBL" id="MGBC01000054">
    <property type="protein sequence ID" value="OGK58951.1"/>
    <property type="molecule type" value="Genomic_DNA"/>
</dbReference>
<dbReference type="SUPFAM" id="SSF81665">
    <property type="entry name" value="Calcium ATPase, transmembrane domain M"/>
    <property type="match status" value="1"/>
</dbReference>
<dbReference type="InterPro" id="IPR036412">
    <property type="entry name" value="HAD-like_sf"/>
</dbReference>
<evidence type="ECO:0000256" key="8">
    <source>
        <dbReference type="ARBA" id="ARBA00022842"/>
    </source>
</evidence>